<dbReference type="RefSeq" id="WP_230495036.1">
    <property type="nucleotide sequence ID" value="NZ_CAKJTG010000002.1"/>
</dbReference>
<keyword evidence="3" id="KW-1185">Reference proteome</keyword>
<proteinExistence type="predicted"/>
<reference evidence="2" key="1">
    <citation type="submission" date="2021-10" db="EMBL/GenBank/DDBJ databases">
        <authorList>
            <person name="Criscuolo A."/>
        </authorList>
    </citation>
    <scope>NUCLEOTIDE SEQUENCE</scope>
    <source>
        <strain evidence="2">CIP111885</strain>
    </source>
</reference>
<protein>
    <recommendedName>
        <fullName evidence="1">N-acetyltransferase domain-containing protein</fullName>
    </recommendedName>
</protein>
<dbReference type="Proteomes" id="UP000789845">
    <property type="component" value="Unassembled WGS sequence"/>
</dbReference>
<dbReference type="EMBL" id="CAKJTG010000002">
    <property type="protein sequence ID" value="CAG9606762.1"/>
    <property type="molecule type" value="Genomic_DNA"/>
</dbReference>
<dbReference type="Gene3D" id="3.40.630.30">
    <property type="match status" value="1"/>
</dbReference>
<name>A0A9C7L9B0_9BACI</name>
<dbReference type="CDD" id="cd04301">
    <property type="entry name" value="NAT_SF"/>
    <property type="match status" value="1"/>
</dbReference>
<accession>A0A9C7L9B0</accession>
<gene>
    <name evidence="2" type="ORF">NEOCIP111885_00450</name>
</gene>
<organism evidence="2 3">
    <name type="scientific">Pseudoneobacillus rhizosphaerae</name>
    <dbReference type="NCBI Taxonomy" id="2880968"/>
    <lineage>
        <taxon>Bacteria</taxon>
        <taxon>Bacillati</taxon>
        <taxon>Bacillota</taxon>
        <taxon>Bacilli</taxon>
        <taxon>Bacillales</taxon>
        <taxon>Bacillaceae</taxon>
        <taxon>Pseudoneobacillus</taxon>
    </lineage>
</organism>
<feature type="domain" description="N-acetyltransferase" evidence="1">
    <location>
        <begin position="12"/>
        <end position="147"/>
    </location>
</feature>
<dbReference type="InterPro" id="IPR000182">
    <property type="entry name" value="GNAT_dom"/>
</dbReference>
<sequence length="165" mass="19593">MRLIKATLENKALLKNLYSFYLHDLSAYSSSLKPNSEGEFEFDSFEKIWERDGITPYLLKQNQEVIGFCLLLEPPFTKKVDYCINDLFIYNQFRGRGYAEEAIKTIFQEKQGSYYVCQLKNNKRAVGFWKKFYEQHHIAYEESIELEDGEEVLYQTFSSKNMIVR</sequence>
<dbReference type="AlphaFoldDB" id="A0A9C7L9B0"/>
<evidence type="ECO:0000259" key="1">
    <source>
        <dbReference type="PROSITE" id="PS51186"/>
    </source>
</evidence>
<dbReference type="Pfam" id="PF00583">
    <property type="entry name" value="Acetyltransf_1"/>
    <property type="match status" value="1"/>
</dbReference>
<dbReference type="InterPro" id="IPR016181">
    <property type="entry name" value="Acyl_CoA_acyltransferase"/>
</dbReference>
<dbReference type="PROSITE" id="PS51186">
    <property type="entry name" value="GNAT"/>
    <property type="match status" value="1"/>
</dbReference>
<evidence type="ECO:0000313" key="2">
    <source>
        <dbReference type="EMBL" id="CAG9606762.1"/>
    </source>
</evidence>
<evidence type="ECO:0000313" key="3">
    <source>
        <dbReference type="Proteomes" id="UP000789845"/>
    </source>
</evidence>
<dbReference type="SUPFAM" id="SSF55729">
    <property type="entry name" value="Acyl-CoA N-acyltransferases (Nat)"/>
    <property type="match status" value="1"/>
</dbReference>
<dbReference type="GO" id="GO:0016747">
    <property type="term" value="F:acyltransferase activity, transferring groups other than amino-acyl groups"/>
    <property type="evidence" value="ECO:0007669"/>
    <property type="project" value="InterPro"/>
</dbReference>
<comment type="caution">
    <text evidence="2">The sequence shown here is derived from an EMBL/GenBank/DDBJ whole genome shotgun (WGS) entry which is preliminary data.</text>
</comment>